<keyword evidence="1" id="KW-0175">Coiled coil</keyword>
<accession>A0A941JMB5</accession>
<dbReference type="InterPro" id="IPR047813">
    <property type="entry name" value="HmpF"/>
</dbReference>
<dbReference type="Proteomes" id="UP000767446">
    <property type="component" value="Unassembled WGS sequence"/>
</dbReference>
<proteinExistence type="predicted"/>
<dbReference type="AlphaFoldDB" id="A0A941JMB5"/>
<gene>
    <name evidence="2" type="primary">hmpF</name>
    <name evidence="2" type="ORF">DSM107014_09030</name>
</gene>
<dbReference type="EMBL" id="JADQBC010000052">
    <property type="protein sequence ID" value="MBR8828029.1"/>
    <property type="molecule type" value="Genomic_DNA"/>
</dbReference>
<protein>
    <submittedName>
        <fullName evidence="2">Pilus motility taxis protein HmpF</fullName>
    </submittedName>
</protein>
<evidence type="ECO:0000313" key="3">
    <source>
        <dbReference type="Proteomes" id="UP000767446"/>
    </source>
</evidence>
<feature type="coiled-coil region" evidence="1">
    <location>
        <begin position="78"/>
        <end position="161"/>
    </location>
</feature>
<sequence>MQYLAEVKKQTRGLMGGNKIELKLLACQRNDQTWTPVPREELIPCENVTQFGEGALLIVTLGANQQVQGAPELAGARLVRVLQTYSRLLEKSKEQEEEIEQWKQSLTYQSQELARREMEMETRIEQLEDKEKEYDRLQQQRRQLEESWQNLRASQQSLEQKQNALQESLFLEGEQVAKMQDLLEQLSSSFTGGNFFREQLRQIKEAVHTQQHNFNYHWQQLEQSKAVVKSSVQEVNHQGEELQRRKEELQAEQASLEEAVRELQVKRHELENKQEASRLLSLHLETIDEVRANLTGTGLVADFGDDEHKVDIVALENMPLGELQQRVDELKKETANLLNFVNLQEEELTLQAESIKELEEKLNQLGEFERLSMETELADAQESMKMLDETLIGQRRNLRRQQKMLGQNLRILKRRQGTLEADNDPEIELEPILRRLAVQENKTKQERQKLDSEIQAIQNTIHKMQEIIEQTKPKRRAKEQELQELEQRFEKVKIRLTEVMSQVSFSEKTLQPLQDNLDEIRSSLETIENDPNSAQNANEAIAEIQSFIRRFLDKLEMASF</sequence>
<feature type="coiled-coil region" evidence="1">
    <location>
        <begin position="320"/>
        <end position="530"/>
    </location>
</feature>
<evidence type="ECO:0000313" key="2">
    <source>
        <dbReference type="EMBL" id="MBR8828029.1"/>
    </source>
</evidence>
<dbReference type="Gene3D" id="1.20.58.160">
    <property type="match status" value="1"/>
</dbReference>
<reference evidence="2" key="1">
    <citation type="submission" date="2021-02" db="EMBL/GenBank/DDBJ databases">
        <title>Metagenome analyses of Stigonema ocellatum DSM 106950, Chlorogloea purpurea SAG 13.99 and Gomphosphaeria aponina DSM 107014.</title>
        <authorList>
            <person name="Marter P."/>
            <person name="Huang S."/>
        </authorList>
    </citation>
    <scope>NUCLEOTIDE SEQUENCE</scope>
    <source>
        <strain evidence="2">JP213</strain>
    </source>
</reference>
<dbReference type="NCBIfam" id="NF038350">
    <property type="entry name" value="taxis_HmpF"/>
    <property type="match status" value="1"/>
</dbReference>
<name>A0A941JMB5_9CHRO</name>
<evidence type="ECO:0000256" key="1">
    <source>
        <dbReference type="SAM" id="Coils"/>
    </source>
</evidence>
<organism evidence="2 3">
    <name type="scientific">Gomphosphaeria aponina SAG 52.96 = DSM 107014</name>
    <dbReference type="NCBI Taxonomy" id="1521640"/>
    <lineage>
        <taxon>Bacteria</taxon>
        <taxon>Bacillati</taxon>
        <taxon>Cyanobacteriota</taxon>
        <taxon>Cyanophyceae</taxon>
        <taxon>Oscillatoriophycideae</taxon>
        <taxon>Chroococcales</taxon>
        <taxon>Gomphosphaeriaceae</taxon>
        <taxon>Gomphosphaeria</taxon>
    </lineage>
</organism>
<feature type="coiled-coil region" evidence="1">
    <location>
        <begin position="232"/>
        <end position="276"/>
    </location>
</feature>
<dbReference type="InterPro" id="IPR038425">
    <property type="entry name" value="GAT_sf"/>
</dbReference>
<comment type="caution">
    <text evidence="2">The sequence shown here is derived from an EMBL/GenBank/DDBJ whole genome shotgun (WGS) entry which is preliminary data.</text>
</comment>